<dbReference type="AlphaFoldDB" id="A0A1B7XL98"/>
<protein>
    <recommendedName>
        <fullName evidence="1">Glycosyl transferase family 1 domain-containing protein</fullName>
    </recommendedName>
</protein>
<accession>A0A1B7XL98</accession>
<gene>
    <name evidence="2" type="ORF">SP90_03025</name>
</gene>
<dbReference type="Pfam" id="PF00534">
    <property type="entry name" value="Glycos_transf_1"/>
    <property type="match status" value="1"/>
</dbReference>
<sequence length="370" mass="41651">MKIAFCTPFKPLNHPRVSGDVTIAKGLVRFFQEKGHEVQLVPHVSTTRIWSTPQRWLRAHIAALEIQEYLISENRPDLWFTYHSYYKAPDIFGTLAVKNNIPYTMFAPSHAPKRKQHWKTCTGYYLNKRALQKTSHIFSNKQRDLEGLEQVVDSANITFIPPGIRTEDFTRDKTTREKNRTTWNAQNSVVVLTVAMLREGTKSEGVEHVIKSCGTLLRNGYDITLVVAGDGTMRSHLETQAQQLLPERHHFLGTVSSQKLPQLYSSCDIFAFPGINEGLGMVYLEAQSCGLPVVAWDHDGAPQVVTDGVTGIITPSYDSKKFTDAIGKLTASKQLRTTMGTAAATHAATNHNMHINYEAMDQKLRDMIQH</sequence>
<dbReference type="GO" id="GO:0016758">
    <property type="term" value="F:hexosyltransferase activity"/>
    <property type="evidence" value="ECO:0007669"/>
    <property type="project" value="TreeGrafter"/>
</dbReference>
<dbReference type="RefSeq" id="WP_066852414.1">
    <property type="nucleotide sequence ID" value="NZ_JXMS01000003.1"/>
</dbReference>
<comment type="caution">
    <text evidence="2">The sequence shown here is derived from an EMBL/GenBank/DDBJ whole genome shotgun (WGS) entry which is preliminary data.</text>
</comment>
<dbReference type="Gene3D" id="3.40.50.2000">
    <property type="entry name" value="Glycogen Phosphorylase B"/>
    <property type="match status" value="2"/>
</dbReference>
<dbReference type="InterPro" id="IPR001296">
    <property type="entry name" value="Glyco_trans_1"/>
</dbReference>
<keyword evidence="3" id="KW-1185">Reference proteome</keyword>
<dbReference type="Proteomes" id="UP000091979">
    <property type="component" value="Unassembled WGS sequence"/>
</dbReference>
<dbReference type="EMBL" id="JXMS01000003">
    <property type="protein sequence ID" value="OBQ56297.1"/>
    <property type="molecule type" value="Genomic_DNA"/>
</dbReference>
<reference evidence="2 3" key="1">
    <citation type="submission" date="2015-01" db="EMBL/GenBank/DDBJ databases">
        <title>Desulfovibrio sp. JC271 draft genome sequence.</title>
        <authorList>
            <person name="Shivani Y."/>
            <person name="Subhash Y."/>
            <person name="Sasikala C."/>
            <person name="Ramana C.V."/>
        </authorList>
    </citation>
    <scope>NUCLEOTIDE SEQUENCE [LARGE SCALE GENOMIC DNA]</scope>
    <source>
        <strain evidence="2 3">JC271</strain>
    </source>
</reference>
<evidence type="ECO:0000313" key="2">
    <source>
        <dbReference type="EMBL" id="OBQ56297.1"/>
    </source>
</evidence>
<evidence type="ECO:0000259" key="1">
    <source>
        <dbReference type="Pfam" id="PF00534"/>
    </source>
</evidence>
<organism evidence="2 3">
    <name type="scientific">Halodesulfovibrio spirochaetisodalis</name>
    <dbReference type="NCBI Taxonomy" id="1560234"/>
    <lineage>
        <taxon>Bacteria</taxon>
        <taxon>Pseudomonadati</taxon>
        <taxon>Thermodesulfobacteriota</taxon>
        <taxon>Desulfovibrionia</taxon>
        <taxon>Desulfovibrionales</taxon>
        <taxon>Desulfovibrionaceae</taxon>
        <taxon>Halodesulfovibrio</taxon>
    </lineage>
</organism>
<feature type="domain" description="Glycosyl transferase family 1" evidence="1">
    <location>
        <begin position="194"/>
        <end position="344"/>
    </location>
</feature>
<dbReference type="PANTHER" id="PTHR45947:SF3">
    <property type="entry name" value="SULFOQUINOVOSYL TRANSFERASE SQD2"/>
    <property type="match status" value="1"/>
</dbReference>
<dbReference type="InterPro" id="IPR050194">
    <property type="entry name" value="Glycosyltransferase_grp1"/>
</dbReference>
<dbReference type="PANTHER" id="PTHR45947">
    <property type="entry name" value="SULFOQUINOVOSYL TRANSFERASE SQD2"/>
    <property type="match status" value="1"/>
</dbReference>
<evidence type="ECO:0000313" key="3">
    <source>
        <dbReference type="Proteomes" id="UP000091979"/>
    </source>
</evidence>
<dbReference type="SUPFAM" id="SSF53756">
    <property type="entry name" value="UDP-Glycosyltransferase/glycogen phosphorylase"/>
    <property type="match status" value="1"/>
</dbReference>
<dbReference type="OrthoDB" id="5443996at2"/>
<name>A0A1B7XL98_9BACT</name>
<dbReference type="STRING" id="1560234.SP90_03025"/>
<dbReference type="CDD" id="cd03801">
    <property type="entry name" value="GT4_PimA-like"/>
    <property type="match status" value="1"/>
</dbReference>
<proteinExistence type="predicted"/>
<dbReference type="PATRIC" id="fig|1560234.3.peg.2060"/>